<organism evidence="1 2">
    <name type="scientific">Metarhizobium album</name>
    <dbReference type="NCBI Taxonomy" id="2182425"/>
    <lineage>
        <taxon>Bacteria</taxon>
        <taxon>Pseudomonadati</taxon>
        <taxon>Pseudomonadota</taxon>
        <taxon>Alphaproteobacteria</taxon>
        <taxon>Hyphomicrobiales</taxon>
        <taxon>Rhizobiaceae</taxon>
        <taxon>Metarhizobium</taxon>
    </lineage>
</organism>
<accession>A0A2U2DV45</accession>
<comment type="caution">
    <text evidence="1">The sequence shown here is derived from an EMBL/GenBank/DDBJ whole genome shotgun (WGS) entry which is preliminary data.</text>
</comment>
<reference evidence="1 2" key="1">
    <citation type="submission" date="2018-05" db="EMBL/GenBank/DDBJ databases">
        <title>The draft genome of strain NS-104.</title>
        <authorList>
            <person name="Hang P."/>
            <person name="Jiang J."/>
        </authorList>
    </citation>
    <scope>NUCLEOTIDE SEQUENCE [LARGE SCALE GENOMIC DNA]</scope>
    <source>
        <strain evidence="1 2">NS-104</strain>
    </source>
</reference>
<dbReference type="EMBL" id="QFBC01000002">
    <property type="protein sequence ID" value="PWE57174.1"/>
    <property type="molecule type" value="Genomic_DNA"/>
</dbReference>
<proteinExistence type="predicted"/>
<keyword evidence="2" id="KW-1185">Reference proteome</keyword>
<name>A0A2U2DV45_9HYPH</name>
<evidence type="ECO:0000313" key="1">
    <source>
        <dbReference type="EMBL" id="PWE57174.1"/>
    </source>
</evidence>
<dbReference type="AlphaFoldDB" id="A0A2U2DV45"/>
<sequence>MIMRQCIFAYSHIQTALQIATEQPECEELIAPLAHALAEIRIVQGKIQQCNRTRDNVVPLRVADCRSKKDGDDAASN</sequence>
<gene>
    <name evidence="1" type="ORF">DEM27_05910</name>
</gene>
<dbReference type="Proteomes" id="UP000245252">
    <property type="component" value="Unassembled WGS sequence"/>
</dbReference>
<evidence type="ECO:0000313" key="2">
    <source>
        <dbReference type="Proteomes" id="UP000245252"/>
    </source>
</evidence>
<protein>
    <submittedName>
        <fullName evidence="1">Uncharacterized protein</fullName>
    </submittedName>
</protein>